<dbReference type="InterPro" id="IPR036390">
    <property type="entry name" value="WH_DNA-bd_sf"/>
</dbReference>
<dbReference type="GO" id="GO:0003677">
    <property type="term" value="F:DNA binding"/>
    <property type="evidence" value="ECO:0007669"/>
    <property type="project" value="UniProtKB-KW"/>
</dbReference>
<dbReference type="EMBL" id="JAUTBL010000002">
    <property type="protein sequence ID" value="MDQ1184731.1"/>
    <property type="molecule type" value="Genomic_DNA"/>
</dbReference>
<keyword evidence="6" id="KW-1185">Reference proteome</keyword>
<protein>
    <submittedName>
        <fullName evidence="5">DNA-binding MarR family transcriptional regulator</fullName>
    </submittedName>
</protein>
<dbReference type="SUPFAM" id="SSF46785">
    <property type="entry name" value="Winged helix' DNA-binding domain"/>
    <property type="match status" value="1"/>
</dbReference>
<dbReference type="Gene3D" id="1.10.10.10">
    <property type="entry name" value="Winged helix-like DNA-binding domain superfamily/Winged helix DNA-binding domain"/>
    <property type="match status" value="1"/>
</dbReference>
<dbReference type="PRINTS" id="PR00598">
    <property type="entry name" value="HTHMARR"/>
</dbReference>
<evidence type="ECO:0000256" key="3">
    <source>
        <dbReference type="ARBA" id="ARBA00023163"/>
    </source>
</evidence>
<proteinExistence type="predicted"/>
<accession>A0ABU0UII4</accession>
<keyword evidence="1" id="KW-0805">Transcription regulation</keyword>
<dbReference type="PANTHER" id="PTHR42756">
    <property type="entry name" value="TRANSCRIPTIONAL REGULATOR, MARR"/>
    <property type="match status" value="1"/>
</dbReference>
<evidence type="ECO:0000259" key="4">
    <source>
        <dbReference type="PROSITE" id="PS50995"/>
    </source>
</evidence>
<dbReference type="Proteomes" id="UP001224781">
    <property type="component" value="Unassembled WGS sequence"/>
</dbReference>
<gene>
    <name evidence="5" type="ORF">QE408_001874</name>
</gene>
<sequence length="151" mass="16906">MIRTMCPMGFSRQDSAAYLAAQLAKGFSQALLKRTGALGFSPGQFPVLLELWQEDGLTQRQLLDRVDIEQATLANTLARMVRDGLIERKPHPTDRRSQIIMLTEKGAALEEAAIAASRETEEALLKDLLKFERQLLLEYMSRAISVAKSEK</sequence>
<dbReference type="SMART" id="SM00347">
    <property type="entry name" value="HTH_MARR"/>
    <property type="match status" value="1"/>
</dbReference>
<evidence type="ECO:0000256" key="1">
    <source>
        <dbReference type="ARBA" id="ARBA00023015"/>
    </source>
</evidence>
<evidence type="ECO:0000256" key="2">
    <source>
        <dbReference type="ARBA" id="ARBA00023125"/>
    </source>
</evidence>
<reference evidence="5 6" key="1">
    <citation type="submission" date="2023-07" db="EMBL/GenBank/DDBJ databases">
        <title>Functional and genomic diversity of the sorghum phyllosphere microbiome.</title>
        <authorList>
            <person name="Shade A."/>
        </authorList>
    </citation>
    <scope>NUCLEOTIDE SEQUENCE [LARGE SCALE GENOMIC DNA]</scope>
    <source>
        <strain evidence="5 6">SORGH_AS_1126</strain>
    </source>
</reference>
<dbReference type="PANTHER" id="PTHR42756:SF1">
    <property type="entry name" value="TRANSCRIPTIONAL REPRESSOR OF EMRAB OPERON"/>
    <property type="match status" value="1"/>
</dbReference>
<dbReference type="InterPro" id="IPR036388">
    <property type="entry name" value="WH-like_DNA-bd_sf"/>
</dbReference>
<keyword evidence="3" id="KW-0804">Transcription</keyword>
<dbReference type="PROSITE" id="PS01117">
    <property type="entry name" value="HTH_MARR_1"/>
    <property type="match status" value="1"/>
</dbReference>
<keyword evidence="2 5" id="KW-0238">DNA-binding</keyword>
<dbReference type="PROSITE" id="PS50995">
    <property type="entry name" value="HTH_MARR_2"/>
    <property type="match status" value="1"/>
</dbReference>
<dbReference type="InterPro" id="IPR023187">
    <property type="entry name" value="Tscrpt_reg_MarR-type_CS"/>
</dbReference>
<comment type="caution">
    <text evidence="5">The sequence shown here is derived from an EMBL/GenBank/DDBJ whole genome shotgun (WGS) entry which is preliminary data.</text>
</comment>
<evidence type="ECO:0000313" key="5">
    <source>
        <dbReference type="EMBL" id="MDQ1184731.1"/>
    </source>
</evidence>
<organism evidence="5 6">
    <name type="scientific">Agrobacterium larrymoorei</name>
    <dbReference type="NCBI Taxonomy" id="160699"/>
    <lineage>
        <taxon>Bacteria</taxon>
        <taxon>Pseudomonadati</taxon>
        <taxon>Pseudomonadota</taxon>
        <taxon>Alphaproteobacteria</taxon>
        <taxon>Hyphomicrobiales</taxon>
        <taxon>Rhizobiaceae</taxon>
        <taxon>Rhizobium/Agrobacterium group</taxon>
        <taxon>Agrobacterium</taxon>
    </lineage>
</organism>
<evidence type="ECO:0000313" key="6">
    <source>
        <dbReference type="Proteomes" id="UP001224781"/>
    </source>
</evidence>
<feature type="domain" description="HTH marR-type" evidence="4">
    <location>
        <begin position="13"/>
        <end position="145"/>
    </location>
</feature>
<dbReference type="InterPro" id="IPR000835">
    <property type="entry name" value="HTH_MarR-typ"/>
</dbReference>
<name>A0ABU0UII4_9HYPH</name>
<dbReference type="Pfam" id="PF01047">
    <property type="entry name" value="MarR"/>
    <property type="match status" value="1"/>
</dbReference>